<reference evidence="1 2" key="1">
    <citation type="submission" date="2009-11" db="EMBL/GenBank/DDBJ databases">
        <title>Annotation of Allomyces macrogynus ATCC 38327.</title>
        <authorList>
            <consortium name="The Broad Institute Genome Sequencing Platform"/>
            <person name="Russ C."/>
            <person name="Cuomo C."/>
            <person name="Burger G."/>
            <person name="Gray M.W."/>
            <person name="Holland P.W.H."/>
            <person name="King N."/>
            <person name="Lang F.B.F."/>
            <person name="Roger A.J."/>
            <person name="Ruiz-Trillo I."/>
            <person name="Young S.K."/>
            <person name="Zeng Q."/>
            <person name="Gargeya S."/>
            <person name="Fitzgerald M."/>
            <person name="Haas B."/>
            <person name="Abouelleil A."/>
            <person name="Alvarado L."/>
            <person name="Arachchi H.M."/>
            <person name="Berlin A."/>
            <person name="Chapman S.B."/>
            <person name="Gearin G."/>
            <person name="Goldberg J."/>
            <person name="Griggs A."/>
            <person name="Gujja S."/>
            <person name="Hansen M."/>
            <person name="Heiman D."/>
            <person name="Howarth C."/>
            <person name="Larimer J."/>
            <person name="Lui A."/>
            <person name="MacDonald P.J.P."/>
            <person name="McCowen C."/>
            <person name="Montmayeur A."/>
            <person name="Murphy C."/>
            <person name="Neiman D."/>
            <person name="Pearson M."/>
            <person name="Priest M."/>
            <person name="Roberts A."/>
            <person name="Saif S."/>
            <person name="Shea T."/>
            <person name="Sisk P."/>
            <person name="Stolte C."/>
            <person name="Sykes S."/>
            <person name="Wortman J."/>
            <person name="Nusbaum C."/>
            <person name="Birren B."/>
        </authorList>
    </citation>
    <scope>NUCLEOTIDE SEQUENCE [LARGE SCALE GENOMIC DNA]</scope>
    <source>
        <strain evidence="1 2">ATCC 38327</strain>
    </source>
</reference>
<dbReference type="VEuPathDB" id="FungiDB:AMAG_07935"/>
<evidence type="ECO:0000313" key="1">
    <source>
        <dbReference type="EMBL" id="KNE62749.1"/>
    </source>
</evidence>
<dbReference type="EMBL" id="GG745340">
    <property type="protein sequence ID" value="KNE62749.1"/>
    <property type="molecule type" value="Genomic_DNA"/>
</dbReference>
<name>A0A0L0SJZ2_ALLM3</name>
<keyword evidence="2" id="KW-1185">Reference proteome</keyword>
<sequence length="148" mass="16227">MRGGGQVCRCRRGSGRDIRLSVVVPQQVCWVRCHVGHSCQGRAGRMYSMRLPRRVHRQPPEPGRVVTSVVWWPVVLGSVHSKVPPLGNQQGRSGCQSLRASQLSCRLKVPFQLLGFLPARAFKFLAAVVGIRNGVTTACGVLSDRVAM</sequence>
<reference evidence="2" key="2">
    <citation type="submission" date="2009-11" db="EMBL/GenBank/DDBJ databases">
        <title>The Genome Sequence of Allomyces macrogynus strain ATCC 38327.</title>
        <authorList>
            <consortium name="The Broad Institute Genome Sequencing Platform"/>
            <person name="Russ C."/>
            <person name="Cuomo C."/>
            <person name="Shea T."/>
            <person name="Young S.K."/>
            <person name="Zeng Q."/>
            <person name="Koehrsen M."/>
            <person name="Haas B."/>
            <person name="Borodovsky M."/>
            <person name="Guigo R."/>
            <person name="Alvarado L."/>
            <person name="Berlin A."/>
            <person name="Borenstein D."/>
            <person name="Chen Z."/>
            <person name="Engels R."/>
            <person name="Freedman E."/>
            <person name="Gellesch M."/>
            <person name="Goldberg J."/>
            <person name="Griggs A."/>
            <person name="Gujja S."/>
            <person name="Heiman D."/>
            <person name="Hepburn T."/>
            <person name="Howarth C."/>
            <person name="Jen D."/>
            <person name="Larson L."/>
            <person name="Lewis B."/>
            <person name="Mehta T."/>
            <person name="Park D."/>
            <person name="Pearson M."/>
            <person name="Roberts A."/>
            <person name="Saif S."/>
            <person name="Shenoy N."/>
            <person name="Sisk P."/>
            <person name="Stolte C."/>
            <person name="Sykes S."/>
            <person name="Walk T."/>
            <person name="White J."/>
            <person name="Yandava C."/>
            <person name="Burger G."/>
            <person name="Gray M.W."/>
            <person name="Holland P.W.H."/>
            <person name="King N."/>
            <person name="Lang F.B.F."/>
            <person name="Roger A.J."/>
            <person name="Ruiz-Trillo I."/>
            <person name="Lander E."/>
            <person name="Nusbaum C."/>
        </authorList>
    </citation>
    <scope>NUCLEOTIDE SEQUENCE [LARGE SCALE GENOMIC DNA]</scope>
    <source>
        <strain evidence="2">ATCC 38327</strain>
    </source>
</reference>
<dbReference type="Proteomes" id="UP000054350">
    <property type="component" value="Unassembled WGS sequence"/>
</dbReference>
<proteinExistence type="predicted"/>
<accession>A0A0L0SJZ2</accession>
<dbReference type="AlphaFoldDB" id="A0A0L0SJZ2"/>
<evidence type="ECO:0000313" key="2">
    <source>
        <dbReference type="Proteomes" id="UP000054350"/>
    </source>
</evidence>
<organism evidence="1 2">
    <name type="scientific">Allomyces macrogynus (strain ATCC 38327)</name>
    <name type="common">Allomyces javanicus var. macrogynus</name>
    <dbReference type="NCBI Taxonomy" id="578462"/>
    <lineage>
        <taxon>Eukaryota</taxon>
        <taxon>Fungi</taxon>
        <taxon>Fungi incertae sedis</taxon>
        <taxon>Blastocladiomycota</taxon>
        <taxon>Blastocladiomycetes</taxon>
        <taxon>Blastocladiales</taxon>
        <taxon>Blastocladiaceae</taxon>
        <taxon>Allomyces</taxon>
    </lineage>
</organism>
<gene>
    <name evidence="1" type="ORF">AMAG_07935</name>
</gene>
<protein>
    <submittedName>
        <fullName evidence="1">Uncharacterized protein</fullName>
    </submittedName>
</protein>